<reference evidence="1 2" key="1">
    <citation type="journal article" date="2004" name="Science">
        <title>The Ashbya gossypii genome as a tool for mapping the ancient Saccharomyces cerevisiae genome.</title>
        <authorList>
            <person name="Dietrich F.S."/>
            <person name="Voegeli S."/>
            <person name="Brachat S."/>
            <person name="Lerch A."/>
            <person name="Gates K."/>
            <person name="Steiner S."/>
            <person name="Mohr C."/>
            <person name="Pohlmann R."/>
            <person name="Luedi P."/>
            <person name="Choi S."/>
            <person name="Wing R.A."/>
            <person name="Flavier A."/>
            <person name="Gaffney T.D."/>
            <person name="Philippsen P."/>
        </authorList>
    </citation>
    <scope>NUCLEOTIDE SEQUENCE [LARGE SCALE GENOMIC DNA]</scope>
    <source>
        <strain evidence="2">ATCC 10895 / CBS 109.51 / FGSC 9923 / NRRL Y-1056</strain>
    </source>
</reference>
<dbReference type="OMA" id="HTKMIND"/>
<proteinExistence type="predicted"/>
<reference key="2">
    <citation type="submission" date="2010-06" db="EMBL/GenBank/DDBJ databases">
        <authorList>
            <person name="Dietrich F.S."/>
            <person name="Voegeli S."/>
            <person name="Philippsen P."/>
        </authorList>
    </citation>
    <scope>NUCLEOTIDE SEQUENCE</scope>
    <source>
        <strain>ATCC 10895</strain>
    </source>
</reference>
<gene>
    <name evidence="1" type="ORF">AGOS_AFL013C</name>
</gene>
<name>D8FGF7_EREGS</name>
<dbReference type="OrthoDB" id="4067935at2759"/>
<dbReference type="HOGENOM" id="CLU_1277351_0_0_1"/>
<dbReference type="AlphaFoldDB" id="D8FGF7"/>
<dbReference type="Proteomes" id="UP000000591">
    <property type="component" value="Chromosome VI"/>
</dbReference>
<sequence length="216" mass="24434">MRGRNPISPDNQRLLNKIVHQLATSLQRQMVEFVDILLDGLTAASTNKRNLVASLVRGTEIPIFDEDDRMVYRDLGFNDLVGIVHLRNLVLELRGPAKPDAPDPAYVPRVLRQLDLVRDYFVYLLECLGSYLELPTCTGTYRATLVELLPCFELFFADMRSFKRIAAQLLHDARETGASDSSTFAVEDSVLLEIEALERRKLQFRGLVAGLDVRPC</sequence>
<organism evidence="1 2">
    <name type="scientific">Eremothecium gossypii (strain ATCC 10895 / CBS 109.51 / FGSC 9923 / NRRL Y-1056)</name>
    <name type="common">Yeast</name>
    <name type="synonym">Ashbya gossypii</name>
    <dbReference type="NCBI Taxonomy" id="284811"/>
    <lineage>
        <taxon>Eukaryota</taxon>
        <taxon>Fungi</taxon>
        <taxon>Dikarya</taxon>
        <taxon>Ascomycota</taxon>
        <taxon>Saccharomycotina</taxon>
        <taxon>Saccharomycetes</taxon>
        <taxon>Saccharomycetales</taxon>
        <taxon>Saccharomycetaceae</taxon>
        <taxon>Eremothecium</taxon>
    </lineage>
</organism>
<evidence type="ECO:0000313" key="2">
    <source>
        <dbReference type="Proteomes" id="UP000000591"/>
    </source>
</evidence>
<dbReference type="RefSeq" id="NP_001342277.1">
    <property type="nucleotide sequence ID" value="NM_001355334.1"/>
</dbReference>
<dbReference type="InParanoid" id="D8FGF7"/>
<dbReference type="eggNOG" id="ENOG502S3KK">
    <property type="taxonomic scope" value="Eukaryota"/>
</dbReference>
<dbReference type="GeneID" id="9487582"/>
<protein>
    <submittedName>
        <fullName evidence="1">AFL013Cp</fullName>
    </submittedName>
</protein>
<accession>D8FGF7</accession>
<reference evidence="2" key="3">
    <citation type="journal article" date="2013" name="G3 (Bethesda)">
        <title>Genomes of Ashbya fungi isolated from insects reveal four mating-type loci, numerous translocations, lack of transposons, and distinct gene duplications.</title>
        <authorList>
            <person name="Dietrich F.S."/>
            <person name="Voegeli S."/>
            <person name="Kuo S."/>
            <person name="Philippsen P."/>
        </authorList>
    </citation>
    <scope>GENOME REANNOTATION</scope>
    <source>
        <strain evidence="2">ATCC 10895 / CBS 109.51 / FGSC 9923 / NRRL Y-1056</strain>
    </source>
</reference>
<dbReference type="KEGG" id="ago:AGOS_AFL013C"/>
<evidence type="ECO:0000313" key="1">
    <source>
        <dbReference type="EMBL" id="ADJ41787.1"/>
    </source>
</evidence>
<dbReference type="EMBL" id="AE016819">
    <property type="protein sequence ID" value="ADJ41787.1"/>
    <property type="molecule type" value="Genomic_DNA"/>
</dbReference>
<keyword evidence="2" id="KW-1185">Reference proteome</keyword>